<dbReference type="Gene3D" id="3.40.190.10">
    <property type="entry name" value="Periplasmic binding protein-like II"/>
    <property type="match status" value="2"/>
</dbReference>
<dbReference type="AlphaFoldDB" id="A0A315FZB6"/>
<dbReference type="Proteomes" id="UP000251341">
    <property type="component" value="Unassembled WGS sequence"/>
</dbReference>
<accession>A0A315FZB6</accession>
<protein>
    <submittedName>
        <fullName evidence="1">Molybdate ABC transporter substrate-binding protein</fullName>
    </submittedName>
</protein>
<dbReference type="GO" id="GO:0015689">
    <property type="term" value="P:molybdate ion transport"/>
    <property type="evidence" value="ECO:0007669"/>
    <property type="project" value="TreeGrafter"/>
</dbReference>
<sequence>MELHILSGGAAASLVNSLKADFEAAHGCQIHGTFSAVGAMKEKLLNGERCDLLILTQSLMDGLMASGEVRPGTLRDLGVVKTGIAVKHGSPHPAIATRADLQAAFRAAEGIYFPDPQLATAGIHFFKVLQTLGLDVELADRFHTFPNGTTAMHAMAQAKGAHVMGSTQVTEIKYTPGIDLVGVLPQEFELATMYVLGIPTRACEPALAQQLADVLASHETRTLRTSSGFELRD</sequence>
<comment type="caution">
    <text evidence="1">The sequence shown here is derived from an EMBL/GenBank/DDBJ whole genome shotgun (WGS) entry which is preliminary data.</text>
</comment>
<dbReference type="InterPro" id="IPR050682">
    <property type="entry name" value="ModA/WtpA"/>
</dbReference>
<dbReference type="PANTHER" id="PTHR30632:SF11">
    <property type="entry name" value="BLR4797 PROTEIN"/>
    <property type="match status" value="1"/>
</dbReference>
<evidence type="ECO:0000313" key="2">
    <source>
        <dbReference type="Proteomes" id="UP000251341"/>
    </source>
</evidence>
<dbReference type="RefSeq" id="WP_108357938.1">
    <property type="nucleotide sequence ID" value="NZ_NESP01000001.1"/>
</dbReference>
<dbReference type="PANTHER" id="PTHR30632">
    <property type="entry name" value="MOLYBDATE-BINDING PERIPLASMIC PROTEIN"/>
    <property type="match status" value="1"/>
</dbReference>
<dbReference type="Pfam" id="PF13531">
    <property type="entry name" value="SBP_bac_11"/>
    <property type="match status" value="1"/>
</dbReference>
<reference evidence="1 2" key="1">
    <citation type="submission" date="2017-04" db="EMBL/GenBank/DDBJ databases">
        <title>Unexpected and diverse lifestyles within the genus Limnohabitans.</title>
        <authorList>
            <person name="Kasalicky V."/>
            <person name="Mehrshad M."/>
            <person name="Andrei S.-A."/>
            <person name="Salcher M."/>
            <person name="Kratochvilova H."/>
            <person name="Simek K."/>
            <person name="Ghai R."/>
        </authorList>
    </citation>
    <scope>NUCLEOTIDE SEQUENCE [LARGE SCALE GENOMIC DNA]</scope>
    <source>
        <strain evidence="1 2">MWH-C5</strain>
    </source>
</reference>
<evidence type="ECO:0000313" key="1">
    <source>
        <dbReference type="EMBL" id="PUE58697.1"/>
    </source>
</evidence>
<dbReference type="GO" id="GO:0030973">
    <property type="term" value="F:molybdate ion binding"/>
    <property type="evidence" value="ECO:0007669"/>
    <property type="project" value="TreeGrafter"/>
</dbReference>
<name>A0A315FZB6_9BURK</name>
<dbReference type="EMBL" id="NESP01000001">
    <property type="protein sequence ID" value="PUE58697.1"/>
    <property type="molecule type" value="Genomic_DNA"/>
</dbReference>
<dbReference type="SUPFAM" id="SSF53850">
    <property type="entry name" value="Periplasmic binding protein-like II"/>
    <property type="match status" value="1"/>
</dbReference>
<gene>
    <name evidence="1" type="ORF">B9Z44_03230</name>
</gene>
<organism evidence="1 2">
    <name type="scientific">Limnohabitans curvus</name>
    <dbReference type="NCBI Taxonomy" id="323423"/>
    <lineage>
        <taxon>Bacteria</taxon>
        <taxon>Pseudomonadati</taxon>
        <taxon>Pseudomonadota</taxon>
        <taxon>Betaproteobacteria</taxon>
        <taxon>Burkholderiales</taxon>
        <taxon>Comamonadaceae</taxon>
        <taxon>Limnohabitans</taxon>
    </lineage>
</organism>
<keyword evidence="2" id="KW-1185">Reference proteome</keyword>
<proteinExistence type="predicted"/>